<accession>A0A8S1Q1M0</accession>
<protein>
    <recommendedName>
        <fullName evidence="4">NACHT domain-containing protein</fullName>
    </recommendedName>
</protein>
<evidence type="ECO:0000313" key="5">
    <source>
        <dbReference type="EMBL" id="CAD8109121.1"/>
    </source>
</evidence>
<keyword evidence="2" id="KW-0677">Repeat</keyword>
<dbReference type="InterPro" id="IPR007111">
    <property type="entry name" value="NACHT_NTPase"/>
</dbReference>
<sequence>MLLNFNEEDFPAKLEGVSRNDKDLEDQEEEISFTLEKFIALSDIQSQHENCKSQTADKIYLTILKDLEQQQTEIKSSSIFEILDLKTPYKVKEFLVFKLIRFQQSVQEDCITQFSSKFLQYLWIFEKDQRVRSLLTNKELIEMQKQLFSSNLQSSADQIKQEMKSRINNLENLQQEIKLEGNLTIREQLQKKLEIVYEELDQYVDNLSEMSQKMEMSLLFLKDIQKDVKSIKNQMENLQNYLNQIGNDIRKLRGKNYDELLEIRKQKILQQSKMFEIDSIYVSVKTIEFDPICGDIKKTQQGQQISQLLNDALNNFDGEKNEFIWDEKEMKDVMLLSGNAGSGKSRAARKIEEFIWNQHGKLSSWIPIYVSLPNLKNPEYNLFEQALESENYGFDKLQIKEYKEAIQNRQEFILMILDSYDEMKQDCIQQNLKLTNKLISDLNNDQSQRQLKVIITTRKEILNIFGYQTWFYGESLESLKEVQLQNFDQDQIKEYLRKYVELSVRRKIKQIYEFVKQVQNSTFDLKEFQEIWHLIEKQVKSASEDDIKTHDKVYCKKLHLITLQNVQKNEHISALRKDLEPLWSVNKFEKAIKNVGILDLLTTPFMLEIIVQVLPNMTQSYKGSIETKNLFIQNYIKIIKKQKLSQQLRNIDTQNQDLLNQTEKNQSQSKLDYDDVQQLDQNYQEKFKQIILKKIYLK</sequence>
<dbReference type="EMBL" id="CAJJDN010000093">
    <property type="protein sequence ID" value="CAD8109121.1"/>
    <property type="molecule type" value="Genomic_DNA"/>
</dbReference>
<keyword evidence="1" id="KW-0853">WD repeat</keyword>
<keyword evidence="6" id="KW-1185">Reference proteome</keyword>
<gene>
    <name evidence="5" type="ORF">PSON_ATCC_30995.1.T0930008</name>
</gene>
<evidence type="ECO:0000256" key="3">
    <source>
        <dbReference type="SAM" id="Coils"/>
    </source>
</evidence>
<evidence type="ECO:0000256" key="2">
    <source>
        <dbReference type="ARBA" id="ARBA00022737"/>
    </source>
</evidence>
<dbReference type="AlphaFoldDB" id="A0A8S1Q1M0"/>
<dbReference type="InterPro" id="IPR050349">
    <property type="entry name" value="WD_LIS1/nudF_dynein_reg"/>
</dbReference>
<name>A0A8S1Q1M0_9CILI</name>
<dbReference type="OrthoDB" id="2443807at2759"/>
<feature type="domain" description="NACHT" evidence="4">
    <location>
        <begin position="332"/>
        <end position="501"/>
    </location>
</feature>
<evidence type="ECO:0000313" key="6">
    <source>
        <dbReference type="Proteomes" id="UP000692954"/>
    </source>
</evidence>
<evidence type="ECO:0000256" key="1">
    <source>
        <dbReference type="ARBA" id="ARBA00022574"/>
    </source>
</evidence>
<reference evidence="5" key="1">
    <citation type="submission" date="2021-01" db="EMBL/GenBank/DDBJ databases">
        <authorList>
            <consortium name="Genoscope - CEA"/>
            <person name="William W."/>
        </authorList>
    </citation>
    <scope>NUCLEOTIDE SEQUENCE</scope>
</reference>
<proteinExistence type="predicted"/>
<evidence type="ECO:0000259" key="4">
    <source>
        <dbReference type="Pfam" id="PF05729"/>
    </source>
</evidence>
<dbReference type="Pfam" id="PF05729">
    <property type="entry name" value="NACHT"/>
    <property type="match status" value="1"/>
</dbReference>
<organism evidence="5 6">
    <name type="scientific">Paramecium sonneborni</name>
    <dbReference type="NCBI Taxonomy" id="65129"/>
    <lineage>
        <taxon>Eukaryota</taxon>
        <taxon>Sar</taxon>
        <taxon>Alveolata</taxon>
        <taxon>Ciliophora</taxon>
        <taxon>Intramacronucleata</taxon>
        <taxon>Oligohymenophorea</taxon>
        <taxon>Peniculida</taxon>
        <taxon>Parameciidae</taxon>
        <taxon>Paramecium</taxon>
    </lineage>
</organism>
<dbReference type="PANTHER" id="PTHR44129">
    <property type="entry name" value="WD REPEAT-CONTAINING PROTEIN POP1"/>
    <property type="match status" value="1"/>
</dbReference>
<keyword evidence="3" id="KW-0175">Coiled coil</keyword>
<comment type="caution">
    <text evidence="5">The sequence shown here is derived from an EMBL/GenBank/DDBJ whole genome shotgun (WGS) entry which is preliminary data.</text>
</comment>
<dbReference type="Proteomes" id="UP000692954">
    <property type="component" value="Unassembled WGS sequence"/>
</dbReference>
<feature type="coiled-coil region" evidence="3">
    <location>
        <begin position="156"/>
        <end position="255"/>
    </location>
</feature>